<dbReference type="InterPro" id="IPR052158">
    <property type="entry name" value="INH-QAR"/>
</dbReference>
<dbReference type="PROSITE" id="PS01124">
    <property type="entry name" value="HTH_ARAC_FAMILY_2"/>
    <property type="match status" value="1"/>
</dbReference>
<feature type="domain" description="HTH araC/xylS-type" evidence="5">
    <location>
        <begin position="224"/>
        <end position="322"/>
    </location>
</feature>
<dbReference type="InterPro" id="IPR018060">
    <property type="entry name" value="HTH_AraC"/>
</dbReference>
<dbReference type="AlphaFoldDB" id="A0A5C4LY13"/>
<dbReference type="PANTHER" id="PTHR43130">
    <property type="entry name" value="ARAC-FAMILY TRANSCRIPTIONAL REGULATOR"/>
    <property type="match status" value="1"/>
</dbReference>
<dbReference type="Proteomes" id="UP000305546">
    <property type="component" value="Unassembled WGS sequence"/>
</dbReference>
<dbReference type="Pfam" id="PF01965">
    <property type="entry name" value="DJ-1_PfpI"/>
    <property type="match status" value="1"/>
</dbReference>
<protein>
    <submittedName>
        <fullName evidence="6">Helix-turn-helix domain-containing protein</fullName>
    </submittedName>
</protein>
<dbReference type="PANTHER" id="PTHR43130:SF3">
    <property type="entry name" value="HTH-TYPE TRANSCRIPTIONAL REGULATOR RV1931C"/>
    <property type="match status" value="1"/>
</dbReference>
<feature type="region of interest" description="Disordered" evidence="4">
    <location>
        <begin position="205"/>
        <end position="226"/>
    </location>
</feature>
<dbReference type="SUPFAM" id="SSF46689">
    <property type="entry name" value="Homeodomain-like"/>
    <property type="match status" value="2"/>
</dbReference>
<dbReference type="InterPro" id="IPR018062">
    <property type="entry name" value="HTH_AraC-typ_CS"/>
</dbReference>
<keyword evidence="3" id="KW-0804">Transcription</keyword>
<evidence type="ECO:0000256" key="3">
    <source>
        <dbReference type="ARBA" id="ARBA00023163"/>
    </source>
</evidence>
<comment type="caution">
    <text evidence="6">The sequence shown here is derived from an EMBL/GenBank/DDBJ whole genome shotgun (WGS) entry which is preliminary data.</text>
</comment>
<proteinExistence type="predicted"/>
<organism evidence="6 7">
    <name type="scientific">Amycolatopsis alkalitolerans</name>
    <dbReference type="NCBI Taxonomy" id="2547244"/>
    <lineage>
        <taxon>Bacteria</taxon>
        <taxon>Bacillati</taxon>
        <taxon>Actinomycetota</taxon>
        <taxon>Actinomycetes</taxon>
        <taxon>Pseudonocardiales</taxon>
        <taxon>Pseudonocardiaceae</taxon>
        <taxon>Amycolatopsis</taxon>
    </lineage>
</organism>
<keyword evidence="2" id="KW-0238">DNA-binding</keyword>
<evidence type="ECO:0000256" key="1">
    <source>
        <dbReference type="ARBA" id="ARBA00023015"/>
    </source>
</evidence>
<dbReference type="Gene3D" id="1.10.10.60">
    <property type="entry name" value="Homeodomain-like"/>
    <property type="match status" value="1"/>
</dbReference>
<dbReference type="InterPro" id="IPR029062">
    <property type="entry name" value="Class_I_gatase-like"/>
</dbReference>
<dbReference type="Pfam" id="PF12833">
    <property type="entry name" value="HTH_18"/>
    <property type="match status" value="1"/>
</dbReference>
<gene>
    <name evidence="6" type="ORF">FG385_23485</name>
</gene>
<dbReference type="SUPFAM" id="SSF52317">
    <property type="entry name" value="Class I glutamine amidotransferase-like"/>
    <property type="match status" value="1"/>
</dbReference>
<evidence type="ECO:0000313" key="6">
    <source>
        <dbReference type="EMBL" id="TNC22865.1"/>
    </source>
</evidence>
<keyword evidence="7" id="KW-1185">Reference proteome</keyword>
<dbReference type="GO" id="GO:0003700">
    <property type="term" value="F:DNA-binding transcription factor activity"/>
    <property type="evidence" value="ECO:0007669"/>
    <property type="project" value="InterPro"/>
</dbReference>
<dbReference type="InterPro" id="IPR009057">
    <property type="entry name" value="Homeodomain-like_sf"/>
</dbReference>
<dbReference type="SMART" id="SM00342">
    <property type="entry name" value="HTH_ARAC"/>
    <property type="match status" value="1"/>
</dbReference>
<dbReference type="InterPro" id="IPR002818">
    <property type="entry name" value="DJ-1/PfpI"/>
</dbReference>
<dbReference type="GO" id="GO:0043565">
    <property type="term" value="F:sequence-specific DNA binding"/>
    <property type="evidence" value="ECO:0007669"/>
    <property type="project" value="InterPro"/>
</dbReference>
<evidence type="ECO:0000256" key="2">
    <source>
        <dbReference type="ARBA" id="ARBA00023125"/>
    </source>
</evidence>
<sequence length="349" mass="37633">MLCKDRAMHRIASLVRPGLLPIELGIVHQLFGNARSASGAPLYEIVTCTIVPGQVPTDADFTIAVERGPEALAAADTVIVLSSKGDYQPQTGGRLDGPMADAFARIRPGTRIASICTGAFLLAAAGLLDGRRATTHWRSAPDLRALYPAVEVEENVLYTDSGDVLTSAGVAAGIDLCLHMIRRDHGATVANEVARGTIVAPHREGGQAQYISRPVPEPRSSSTAGARSWALRHLDRPLSLRELAARDSMSVRTFTRRFREEVGISPLQWLTQQRLERARQLLEETDLAMDRIASDAGFGTAASLRQHFQSAVGVSPSTYRATFRGAHGSEWTVRESAFSGASGSRGQRR</sequence>
<keyword evidence="1" id="KW-0805">Transcription regulation</keyword>
<reference evidence="6 7" key="1">
    <citation type="submission" date="2019-06" db="EMBL/GenBank/DDBJ databases">
        <title>Amycolatopsis alkalitolerans sp. nov., isolated from Gastrodia elata Blume.</title>
        <authorList>
            <person name="Narsing Rao M.P."/>
            <person name="Li W.J."/>
        </authorList>
    </citation>
    <scope>NUCLEOTIDE SEQUENCE [LARGE SCALE GENOMIC DNA]</scope>
    <source>
        <strain evidence="6 7">SYSUP0005</strain>
    </source>
</reference>
<evidence type="ECO:0000256" key="4">
    <source>
        <dbReference type="SAM" id="MobiDB-lite"/>
    </source>
</evidence>
<dbReference type="OrthoDB" id="3660033at2"/>
<name>A0A5C4LY13_9PSEU</name>
<accession>A0A5C4LY13</accession>
<evidence type="ECO:0000313" key="7">
    <source>
        <dbReference type="Proteomes" id="UP000305546"/>
    </source>
</evidence>
<dbReference type="Gene3D" id="3.40.50.880">
    <property type="match status" value="1"/>
</dbReference>
<dbReference type="PROSITE" id="PS00041">
    <property type="entry name" value="HTH_ARAC_FAMILY_1"/>
    <property type="match status" value="1"/>
</dbReference>
<evidence type="ECO:0000259" key="5">
    <source>
        <dbReference type="PROSITE" id="PS01124"/>
    </source>
</evidence>
<dbReference type="EMBL" id="VDFW01000023">
    <property type="protein sequence ID" value="TNC22865.1"/>
    <property type="molecule type" value="Genomic_DNA"/>
</dbReference>
<dbReference type="CDD" id="cd03137">
    <property type="entry name" value="GATase1_AraC_1"/>
    <property type="match status" value="1"/>
</dbReference>